<evidence type="ECO:0000256" key="9">
    <source>
        <dbReference type="SAM" id="Phobius"/>
    </source>
</evidence>
<evidence type="ECO:0000256" key="7">
    <source>
        <dbReference type="ARBA" id="ARBA00022840"/>
    </source>
</evidence>
<feature type="transmembrane region" description="Helical" evidence="9">
    <location>
        <begin position="139"/>
        <end position="156"/>
    </location>
</feature>
<evidence type="ECO:0000256" key="6">
    <source>
        <dbReference type="ARBA" id="ARBA00022777"/>
    </source>
</evidence>
<dbReference type="InterPro" id="IPR011712">
    <property type="entry name" value="Sig_transdc_His_kin_sub3_dim/P"/>
</dbReference>
<dbReference type="PANTHER" id="PTHR24421">
    <property type="entry name" value="NITRATE/NITRITE SENSOR PROTEIN NARX-RELATED"/>
    <property type="match status" value="1"/>
</dbReference>
<evidence type="ECO:0000259" key="10">
    <source>
        <dbReference type="SMART" id="SM00387"/>
    </source>
</evidence>
<feature type="transmembrane region" description="Helical" evidence="9">
    <location>
        <begin position="33"/>
        <end position="51"/>
    </location>
</feature>
<dbReference type="PANTHER" id="PTHR24421:SF10">
    <property type="entry name" value="NITRATE_NITRITE SENSOR PROTEIN NARQ"/>
    <property type="match status" value="1"/>
</dbReference>
<dbReference type="EC" id="2.7.13.3" evidence="2"/>
<gene>
    <name evidence="11" type="ORF">M5X19_05190</name>
</gene>
<reference evidence="11 12" key="1">
    <citation type="submission" date="2022-05" db="EMBL/GenBank/DDBJ databases">
        <title>Genome Sequencing of Bee-Associated Microbes.</title>
        <authorList>
            <person name="Dunlap C."/>
        </authorList>
    </citation>
    <scope>NUCLEOTIDE SEQUENCE [LARGE SCALE GENOMIC DNA]</scope>
    <source>
        <strain evidence="11 12">NRRL B-14421</strain>
    </source>
</reference>
<dbReference type="InterPro" id="IPR036890">
    <property type="entry name" value="HATPase_C_sf"/>
</dbReference>
<feature type="domain" description="Histidine kinase/HSP90-like ATPase" evidence="10">
    <location>
        <begin position="417"/>
        <end position="511"/>
    </location>
</feature>
<dbReference type="Gene3D" id="1.20.5.1930">
    <property type="match status" value="1"/>
</dbReference>
<dbReference type="Pfam" id="PF02518">
    <property type="entry name" value="HATPase_c"/>
    <property type="match status" value="1"/>
</dbReference>
<evidence type="ECO:0000256" key="5">
    <source>
        <dbReference type="ARBA" id="ARBA00022741"/>
    </source>
</evidence>
<evidence type="ECO:0000256" key="3">
    <source>
        <dbReference type="ARBA" id="ARBA00022553"/>
    </source>
</evidence>
<proteinExistence type="predicted"/>
<keyword evidence="6" id="KW-0418">Kinase</keyword>
<evidence type="ECO:0000256" key="1">
    <source>
        <dbReference type="ARBA" id="ARBA00000085"/>
    </source>
</evidence>
<name>A0ABT4G806_9BACL</name>
<keyword evidence="12" id="KW-1185">Reference proteome</keyword>
<dbReference type="InterPro" id="IPR050482">
    <property type="entry name" value="Sensor_HK_TwoCompSys"/>
</dbReference>
<dbReference type="Pfam" id="PF07730">
    <property type="entry name" value="HisKA_3"/>
    <property type="match status" value="1"/>
</dbReference>
<organism evidence="11 12">
    <name type="scientific">Paenibacillus alginolyticus</name>
    <dbReference type="NCBI Taxonomy" id="59839"/>
    <lineage>
        <taxon>Bacteria</taxon>
        <taxon>Bacillati</taxon>
        <taxon>Bacillota</taxon>
        <taxon>Bacilli</taxon>
        <taxon>Bacillales</taxon>
        <taxon>Paenibacillaceae</taxon>
        <taxon>Paenibacillus</taxon>
    </lineage>
</organism>
<evidence type="ECO:0000256" key="2">
    <source>
        <dbReference type="ARBA" id="ARBA00012438"/>
    </source>
</evidence>
<dbReference type="InterPro" id="IPR003594">
    <property type="entry name" value="HATPase_dom"/>
</dbReference>
<evidence type="ECO:0000256" key="4">
    <source>
        <dbReference type="ARBA" id="ARBA00022679"/>
    </source>
</evidence>
<keyword evidence="3" id="KW-0597">Phosphoprotein</keyword>
<comment type="catalytic activity">
    <reaction evidence="1">
        <text>ATP + protein L-histidine = ADP + protein N-phospho-L-histidine.</text>
        <dbReference type="EC" id="2.7.13.3"/>
    </reaction>
</comment>
<keyword evidence="5" id="KW-0547">Nucleotide-binding</keyword>
<dbReference type="RefSeq" id="WP_268613885.1">
    <property type="nucleotide sequence ID" value="NZ_JAMDMX010000011.1"/>
</dbReference>
<dbReference type="EMBL" id="JAMDMX010000011">
    <property type="protein sequence ID" value="MCY9692306.1"/>
    <property type="molecule type" value="Genomic_DNA"/>
</dbReference>
<keyword evidence="9" id="KW-0812">Transmembrane</keyword>
<dbReference type="SMART" id="SM00387">
    <property type="entry name" value="HATPase_c"/>
    <property type="match status" value="1"/>
</dbReference>
<dbReference type="Gene3D" id="3.30.565.10">
    <property type="entry name" value="Histidine kinase-like ATPase, C-terminal domain"/>
    <property type="match status" value="1"/>
</dbReference>
<dbReference type="CDD" id="cd16917">
    <property type="entry name" value="HATPase_UhpB-NarQ-NarX-like"/>
    <property type="match status" value="1"/>
</dbReference>
<keyword evidence="4" id="KW-0808">Transferase</keyword>
<sequence>MSLHNRTGLYLFFGCRWVLLLSGLILYSKDGGVTPGLLLAAVLFQTIYSLLQLNKMRRKVAITAAVADVCFGIYLLGLTGGLSSPFMIYCFTGLLMVKLFVSWRQYYPILLFYTASIPILFAMTSGVLIYKYVMVHFDYGFLVFAFFCLVSLIHYVQQNVRKQFRKLVMIYSSRRMTIQPMKQGMISYVEELLQRLLDDREVILCVESASRYEKVQSWKHTYFTNYMKQNRPHSQKIYTQLPSPTGEAVPYYVQVLLDRSGKKYGWLLVRTGKNELSILHKIYIQFILMKLEAFHFVNEELLDAQETAVALERDAIAQNIHDGIAQELFFISIQLFQLKNALPPDVREETLPYVTEIEKKVKESHRDIRQFIIELKDEKRKFNLHSAIEKLLHRVTEHTEVVPIFENIGWTAHEQLDIEEAIYHLVEEAANNVIKHAKAKHIHVRIEVTSVQWSITIKDDGIGMQTSEVYEQGRFGLSGMENRIKALNGAISFHSEAAMGTTVTAYIPRERSIAYV</sequence>
<protein>
    <recommendedName>
        <fullName evidence="2">histidine kinase</fullName>
        <ecNumber evidence="2">2.7.13.3</ecNumber>
    </recommendedName>
</protein>
<accession>A0ABT4G806</accession>
<evidence type="ECO:0000313" key="11">
    <source>
        <dbReference type="EMBL" id="MCY9692306.1"/>
    </source>
</evidence>
<evidence type="ECO:0000313" key="12">
    <source>
        <dbReference type="Proteomes" id="UP001527099"/>
    </source>
</evidence>
<keyword evidence="9" id="KW-0472">Membrane</keyword>
<comment type="caution">
    <text evidence="11">The sequence shown here is derived from an EMBL/GenBank/DDBJ whole genome shotgun (WGS) entry which is preliminary data.</text>
</comment>
<feature type="transmembrane region" description="Helical" evidence="9">
    <location>
        <begin position="7"/>
        <end position="27"/>
    </location>
</feature>
<keyword evidence="7 11" id="KW-0067">ATP-binding</keyword>
<feature type="transmembrane region" description="Helical" evidence="9">
    <location>
        <begin position="110"/>
        <end position="133"/>
    </location>
</feature>
<dbReference type="SUPFAM" id="SSF55874">
    <property type="entry name" value="ATPase domain of HSP90 chaperone/DNA topoisomerase II/histidine kinase"/>
    <property type="match status" value="1"/>
</dbReference>
<dbReference type="GO" id="GO:0005524">
    <property type="term" value="F:ATP binding"/>
    <property type="evidence" value="ECO:0007669"/>
    <property type="project" value="UniProtKB-KW"/>
</dbReference>
<evidence type="ECO:0000256" key="8">
    <source>
        <dbReference type="ARBA" id="ARBA00023012"/>
    </source>
</evidence>
<dbReference type="Proteomes" id="UP001527099">
    <property type="component" value="Unassembled WGS sequence"/>
</dbReference>
<keyword evidence="9" id="KW-1133">Transmembrane helix</keyword>
<keyword evidence="8" id="KW-0902">Two-component regulatory system</keyword>